<reference evidence="2" key="1">
    <citation type="journal article" date="2015" name="PeerJ">
        <title>First genomic representation of candidate bacterial phylum KSB3 points to enhanced environmental sensing as a trigger of wastewater bulking.</title>
        <authorList>
            <person name="Sekiguchi Y."/>
            <person name="Ohashi A."/>
            <person name="Parks D.H."/>
            <person name="Yamauchi T."/>
            <person name="Tyson G.W."/>
            <person name="Hugenholtz P."/>
        </authorList>
    </citation>
    <scope>NUCLEOTIDE SEQUENCE [LARGE SCALE GENOMIC DNA]</scope>
</reference>
<dbReference type="EMBL" id="DF820468">
    <property type="protein sequence ID" value="GAK58617.1"/>
    <property type="molecule type" value="Genomic_DNA"/>
</dbReference>
<dbReference type="Proteomes" id="UP000030661">
    <property type="component" value="Unassembled WGS sequence"/>
</dbReference>
<protein>
    <submittedName>
        <fullName evidence="2">Uncharacterized protein</fullName>
    </submittedName>
</protein>
<feature type="region of interest" description="Disordered" evidence="1">
    <location>
        <begin position="243"/>
        <end position="264"/>
    </location>
</feature>
<keyword evidence="3" id="KW-1185">Reference proteome</keyword>
<gene>
    <name evidence="2" type="ORF">U27_05591</name>
</gene>
<accession>A0A081C212</accession>
<sequence>MNLTFPNNNSIPAVRRPVLEVSFGSGNADDWKQAIVSLTVEIGLVPTVDVVEIQLSALDQAPVVAVDDAGSVSLGYEDSSPNLVFTGQVETVHYTIDGTTRISATNGGASLAKLRVNQSYEQQKAGDIVNDLVGRVGVGTETIQDGINFPFYVIDDRLSAYRHIAELARKSGYLAFFSPEGNLNFAPFAAGQTVQTFTYGVDILSLQLIEATPILGTVTTTGEGAAGSQGQEAWNWLVKDPSSVKRSAGNGEPQREVQDASLRSSDAVQNAADGIANSAGLMKFIGRLLVPGASAVTVASAIEIVDAPQEVLNGLCPVHRVRHRFSKREGFTTLIEFSKTDGGGFGGLGGFL</sequence>
<dbReference type="HOGENOM" id="CLU_786801_0_0_0"/>
<dbReference type="eggNOG" id="COG3500">
    <property type="taxonomic scope" value="Bacteria"/>
</dbReference>
<evidence type="ECO:0000256" key="1">
    <source>
        <dbReference type="SAM" id="MobiDB-lite"/>
    </source>
</evidence>
<dbReference type="SUPFAM" id="SSF69279">
    <property type="entry name" value="Phage tail proteins"/>
    <property type="match status" value="1"/>
</dbReference>
<evidence type="ECO:0000313" key="3">
    <source>
        <dbReference type="Proteomes" id="UP000030661"/>
    </source>
</evidence>
<name>A0A081C212_VECG1</name>
<dbReference type="STRING" id="1499967.U27_05591"/>
<organism evidence="2">
    <name type="scientific">Vecturithrix granuli</name>
    <dbReference type="NCBI Taxonomy" id="1499967"/>
    <lineage>
        <taxon>Bacteria</taxon>
        <taxon>Candidatus Moduliflexota</taxon>
        <taxon>Candidatus Vecturitrichia</taxon>
        <taxon>Candidatus Vecturitrichales</taxon>
        <taxon>Candidatus Vecturitrichaceae</taxon>
        <taxon>Candidatus Vecturithrix</taxon>
    </lineage>
</organism>
<dbReference type="AlphaFoldDB" id="A0A081C212"/>
<evidence type="ECO:0000313" key="2">
    <source>
        <dbReference type="EMBL" id="GAK58617.1"/>
    </source>
</evidence>
<proteinExistence type="predicted"/>